<dbReference type="Gene3D" id="3.30.1370.10">
    <property type="entry name" value="K Homology domain, type 1"/>
    <property type="match status" value="1"/>
</dbReference>
<evidence type="ECO:0000259" key="8">
    <source>
        <dbReference type="PROSITE" id="PS51831"/>
    </source>
</evidence>
<evidence type="ECO:0000256" key="4">
    <source>
        <dbReference type="ARBA" id="ARBA00022884"/>
    </source>
</evidence>
<proteinExistence type="inferred from homology"/>
<keyword evidence="4 5" id="KW-0694">RNA-binding</keyword>
<dbReference type="PROSITE" id="PS51831">
    <property type="entry name" value="HD"/>
    <property type="match status" value="1"/>
</dbReference>
<evidence type="ECO:0000256" key="1">
    <source>
        <dbReference type="ARBA" id="ARBA00022722"/>
    </source>
</evidence>
<evidence type="ECO:0000313" key="10">
    <source>
        <dbReference type="Proteomes" id="UP000266389"/>
    </source>
</evidence>
<sequence length="524" mass="58404">MNISINFSLIVFTAIFFFVVGFFVSRYLLDRVGTTKVLEAEERAVQIIQDALREAQAQKEAKMEEVNEEWRRKKREFEQEVSIKNNKFAQAQKQAKAKEEALNRRAEQLQKREKALEEAQKDLQQKLQFVEQRQAELQHLIAEQNLKLENISGLNAEDAKAMLMENLITEAKAAAADTLKAIQEETMANAEKIAEKIIMSALERTAPTLAIENTITAVHLQSDELKGRIIGREGRNIKAFENITGAEIIVDDTPEVVILSCFDPIRRELAKITLQKLLVDGIIHPGTIEKAHQAAQKELEELIMSAGEDAIVQLGIPNFHPDIVRLIGKMKFRSNYGQNLLKHSLEVAMLAGYMAAELKLDVKLAKRAGLLHDLGKVLDMQDAPHGVAAAEFLKKYKEPPIVLNAIAAHHGDVPKEHPIAELVDVANVMSGSRPGARGAITPEGYIKRLESLEEIARSFPGVARSYALQAGREIRVIVEGDRVSDQQASLLAHEIANKIMSSVQYSGQIKVTVVRETRAVAYAR</sequence>
<dbReference type="SUPFAM" id="SSF54791">
    <property type="entry name" value="Eukaryotic type KH-domain (KH-domain type I)"/>
    <property type="match status" value="1"/>
</dbReference>
<dbReference type="NCBIfam" id="TIGR03319">
    <property type="entry name" value="RNase_Y"/>
    <property type="match status" value="1"/>
</dbReference>
<dbReference type="PROSITE" id="PS50084">
    <property type="entry name" value="KH_TYPE_1"/>
    <property type="match status" value="1"/>
</dbReference>
<evidence type="ECO:0000256" key="3">
    <source>
        <dbReference type="ARBA" id="ARBA00022801"/>
    </source>
</evidence>
<name>A0A395M2K9_9BACT</name>
<dbReference type="InterPro" id="IPR004087">
    <property type="entry name" value="KH_dom"/>
</dbReference>
<dbReference type="EC" id="3.1.-.-" evidence="5 6"/>
<dbReference type="EMBL" id="PHFL01000014">
    <property type="protein sequence ID" value="RFM24980.1"/>
    <property type="molecule type" value="Genomic_DNA"/>
</dbReference>
<evidence type="ECO:0000256" key="7">
    <source>
        <dbReference type="SAM" id="Coils"/>
    </source>
</evidence>
<dbReference type="InterPro" id="IPR017705">
    <property type="entry name" value="Ribonuclease_Y"/>
</dbReference>
<dbReference type="InterPro" id="IPR022711">
    <property type="entry name" value="RNase_Y_N"/>
</dbReference>
<evidence type="ECO:0000313" key="9">
    <source>
        <dbReference type="EMBL" id="RFM24980.1"/>
    </source>
</evidence>
<feature type="transmembrane region" description="Helical" evidence="5">
    <location>
        <begin position="7"/>
        <end position="29"/>
    </location>
</feature>
<dbReference type="Proteomes" id="UP000266389">
    <property type="component" value="Unassembled WGS sequence"/>
</dbReference>
<accession>A0A395M2K9</accession>
<dbReference type="HAMAP" id="MF_00335">
    <property type="entry name" value="RNase_Y"/>
    <property type="match status" value="1"/>
</dbReference>
<dbReference type="GO" id="GO:0006402">
    <property type="term" value="P:mRNA catabolic process"/>
    <property type="evidence" value="ECO:0007669"/>
    <property type="project" value="UniProtKB-UniRule"/>
</dbReference>
<organism evidence="9 10">
    <name type="scientific">Candidatus Thermochlorobacter aerophilus</name>
    <dbReference type="NCBI Taxonomy" id="1868324"/>
    <lineage>
        <taxon>Bacteria</taxon>
        <taxon>Pseudomonadati</taxon>
        <taxon>Chlorobiota</taxon>
        <taxon>Chlorobiia</taxon>
        <taxon>Chlorobiales</taxon>
        <taxon>Candidatus Thermochlorobacteriaceae</taxon>
        <taxon>Candidatus Thermochlorobacter</taxon>
    </lineage>
</organism>
<dbReference type="Pfam" id="PF12072">
    <property type="entry name" value="RNase_Y_N"/>
    <property type="match status" value="1"/>
</dbReference>
<dbReference type="GO" id="GO:0016787">
    <property type="term" value="F:hydrolase activity"/>
    <property type="evidence" value="ECO:0007669"/>
    <property type="project" value="UniProtKB-KW"/>
</dbReference>
<dbReference type="InterPro" id="IPR006675">
    <property type="entry name" value="HDIG_dom"/>
</dbReference>
<keyword evidence="3 5" id="KW-0378">Hydrolase</keyword>
<dbReference type="AlphaFoldDB" id="A0A395M2K9"/>
<comment type="function">
    <text evidence="5">Endoribonuclease that initiates mRNA decay.</text>
</comment>
<dbReference type="InterPro" id="IPR004088">
    <property type="entry name" value="KH_dom_type_1"/>
</dbReference>
<keyword evidence="5" id="KW-0472">Membrane</keyword>
<dbReference type="InterPro" id="IPR006674">
    <property type="entry name" value="HD_domain"/>
</dbReference>
<dbReference type="GO" id="GO:0005886">
    <property type="term" value="C:plasma membrane"/>
    <property type="evidence" value="ECO:0007669"/>
    <property type="project" value="UniProtKB-SubCell"/>
</dbReference>
<dbReference type="SUPFAM" id="SSF109604">
    <property type="entry name" value="HD-domain/PDEase-like"/>
    <property type="match status" value="1"/>
</dbReference>
<keyword evidence="5" id="KW-1003">Cell membrane</keyword>
<keyword evidence="5" id="KW-0812">Transmembrane</keyword>
<dbReference type="Pfam" id="PF01966">
    <property type="entry name" value="HD"/>
    <property type="match status" value="1"/>
</dbReference>
<keyword evidence="5" id="KW-1133">Transmembrane helix</keyword>
<dbReference type="PANTHER" id="PTHR12826">
    <property type="entry name" value="RIBONUCLEASE Y"/>
    <property type="match status" value="1"/>
</dbReference>
<dbReference type="SMART" id="SM00471">
    <property type="entry name" value="HDc"/>
    <property type="match status" value="1"/>
</dbReference>
<comment type="subcellular location">
    <subcellularLocation>
        <location evidence="5">Cell membrane</location>
        <topology evidence="5">Single-pass membrane protein</topology>
    </subcellularLocation>
</comment>
<evidence type="ECO:0000256" key="2">
    <source>
        <dbReference type="ARBA" id="ARBA00022759"/>
    </source>
</evidence>
<dbReference type="GO" id="GO:0003723">
    <property type="term" value="F:RNA binding"/>
    <property type="evidence" value="ECO:0007669"/>
    <property type="project" value="UniProtKB-UniRule"/>
</dbReference>
<dbReference type="Gene3D" id="1.10.3210.10">
    <property type="entry name" value="Hypothetical protein af1432"/>
    <property type="match status" value="1"/>
</dbReference>
<reference evidence="9 10" key="1">
    <citation type="journal article" date="2011" name="ISME J.">
        <title>Community ecology of hot spring cyanobacterial mats: predominant populations and their functional potential.</title>
        <authorList>
            <person name="Klatt C.G."/>
            <person name="Wood J.M."/>
            <person name="Rusch D.B."/>
            <person name="Bateson M.M."/>
            <person name="Hamamura N."/>
            <person name="Heidelberg J.F."/>
            <person name="Grossman A.R."/>
            <person name="Bhaya D."/>
            <person name="Cohan F.M."/>
            <person name="Kuhl M."/>
            <person name="Bryant D.A."/>
            <person name="Ward D.M."/>
        </authorList>
    </citation>
    <scope>NUCLEOTIDE SEQUENCE [LARGE SCALE GENOMIC DNA]</scope>
    <source>
        <strain evidence="9">OS</strain>
    </source>
</reference>
<feature type="coiled-coil region" evidence="7">
    <location>
        <begin position="38"/>
        <end position="147"/>
    </location>
</feature>
<comment type="caution">
    <text evidence="9">The sequence shown here is derived from an EMBL/GenBank/DDBJ whole genome shotgun (WGS) entry which is preliminary data.</text>
</comment>
<protein>
    <recommendedName>
        <fullName evidence="5 6">Ribonuclease Y</fullName>
        <shortName evidence="5">RNase Y</shortName>
        <ecNumber evidence="5 6">3.1.-.-</ecNumber>
    </recommendedName>
</protein>
<dbReference type="SMART" id="SM00322">
    <property type="entry name" value="KH"/>
    <property type="match status" value="1"/>
</dbReference>
<dbReference type="InterPro" id="IPR036612">
    <property type="entry name" value="KH_dom_type_1_sf"/>
</dbReference>
<feature type="domain" description="HD" evidence="8">
    <location>
        <begin position="340"/>
        <end position="432"/>
    </location>
</feature>
<evidence type="ECO:0000256" key="6">
    <source>
        <dbReference type="NCBIfam" id="TIGR03319"/>
    </source>
</evidence>
<keyword evidence="1 5" id="KW-0540">Nuclease</keyword>
<dbReference type="GO" id="GO:0004521">
    <property type="term" value="F:RNA endonuclease activity"/>
    <property type="evidence" value="ECO:0007669"/>
    <property type="project" value="UniProtKB-UniRule"/>
</dbReference>
<dbReference type="Pfam" id="PF00013">
    <property type="entry name" value="KH_1"/>
    <property type="match status" value="1"/>
</dbReference>
<gene>
    <name evidence="5 9" type="primary">rny</name>
    <name evidence="9" type="ORF">D0433_03220</name>
</gene>
<dbReference type="InterPro" id="IPR003607">
    <property type="entry name" value="HD/PDEase_dom"/>
</dbReference>
<dbReference type="CDD" id="cd22431">
    <property type="entry name" value="KH-I_RNaseY"/>
    <property type="match status" value="1"/>
</dbReference>
<dbReference type="NCBIfam" id="TIGR00277">
    <property type="entry name" value="HDIG"/>
    <property type="match status" value="1"/>
</dbReference>
<evidence type="ECO:0000256" key="5">
    <source>
        <dbReference type="HAMAP-Rule" id="MF_00335"/>
    </source>
</evidence>
<keyword evidence="7" id="KW-0175">Coiled coil</keyword>
<comment type="similarity">
    <text evidence="5">Belongs to the RNase Y family.</text>
</comment>
<keyword evidence="2 5" id="KW-0255">Endonuclease</keyword>
<dbReference type="PANTHER" id="PTHR12826:SF15">
    <property type="entry name" value="RIBONUCLEASE Y"/>
    <property type="match status" value="1"/>
</dbReference>